<comment type="caution">
    <text evidence="6">Lacks conserved residue(s) required for the propagation of feature annotation.</text>
</comment>
<evidence type="ECO:0000313" key="8">
    <source>
        <dbReference type="EMBL" id="AOW04076.1"/>
    </source>
</evidence>
<dbReference type="InterPro" id="IPR051297">
    <property type="entry name" value="PalB/RIM13"/>
</dbReference>
<keyword evidence="4" id="KW-0788">Thiol protease</keyword>
<name>A0A1D8NEL6_YARLL</name>
<dbReference type="EMBL" id="CP017556">
    <property type="protein sequence ID" value="AOW04076.1"/>
    <property type="molecule type" value="Genomic_DNA"/>
</dbReference>
<proteinExistence type="inferred from homology"/>
<dbReference type="OrthoDB" id="167576at2759"/>
<evidence type="ECO:0000256" key="6">
    <source>
        <dbReference type="PROSITE-ProRule" id="PRU00239"/>
    </source>
</evidence>
<dbReference type="PANTHER" id="PTHR46143:SF1">
    <property type="entry name" value="CALPAIN-7"/>
    <property type="match status" value="1"/>
</dbReference>
<gene>
    <name evidence="9" type="ORF">B0I71DRAFT_132219</name>
    <name evidence="8" type="ORF">YALI1_D17970g</name>
</gene>
<dbReference type="SMART" id="SM00720">
    <property type="entry name" value="calpain_III"/>
    <property type="match status" value="1"/>
</dbReference>
<dbReference type="GO" id="GO:0004198">
    <property type="term" value="F:calcium-dependent cysteine-type endopeptidase activity"/>
    <property type="evidence" value="ECO:0007669"/>
    <property type="project" value="InterPro"/>
</dbReference>
<dbReference type="Proteomes" id="UP000182444">
    <property type="component" value="Chromosome 1D"/>
</dbReference>
<dbReference type="SMART" id="SM00230">
    <property type="entry name" value="CysPc"/>
    <property type="match status" value="1"/>
</dbReference>
<dbReference type="EMBL" id="KZ858997">
    <property type="protein sequence ID" value="RDW25660.1"/>
    <property type="molecule type" value="Genomic_DNA"/>
</dbReference>
<dbReference type="KEGG" id="yli:2910310"/>
<evidence type="ECO:0000259" key="7">
    <source>
        <dbReference type="PROSITE" id="PS50203"/>
    </source>
</evidence>
<dbReference type="InterPro" id="IPR038765">
    <property type="entry name" value="Papain-like_cys_pep_sf"/>
</dbReference>
<dbReference type="VEuPathDB" id="FungiDB:YALI1_D17970g"/>
<evidence type="ECO:0000313" key="9">
    <source>
        <dbReference type="EMBL" id="RDW25660.1"/>
    </source>
</evidence>
<dbReference type="GO" id="GO:0006508">
    <property type="term" value="P:proteolysis"/>
    <property type="evidence" value="ECO:0007669"/>
    <property type="project" value="UniProtKB-KW"/>
</dbReference>
<sequence>MSLPEEIYTSAMLAIACNDDKKAQEILVSLLQTYPDLVDYAKSISPATGKLVLRQAKRSMDAYDSIKKGGSVLSLAEKIVYLSSRTNYGYALPWEYATPVSALKKSDDLYVDATDGGLRQSQHRDVSWLRIPHVFASSDAVFTWSGFETLYQDGLENCSFVASLLSIGVMEKRCNYSLLKEALLDKSSNHHLGTPPSSGRYDIKLFINGCDRRITIDDRFPIREPSLPNMYLRSYTNPTLVWPALLEKAFMKVLDGYDYAGSHAGGDTFVLCKWFPEFVSLTSYHDTNGLWRYIYDSWLQGDVLLCLGTGSFSREEADYKGLLGEHDYAVLELREIQDGCNTAHILRIRDPLLFGPFSNPKNPLVEESNRLAKLVDGKNVDMASRGEIWMDFNQATREYQSLYLNWRPERFFCRLEQHFFWKTSDIMDFQMCGSFVQNPQYTITNNGTKTATGKLVLLRHTQGRETDAKSFCCIHLFEGATRVVLQETSHAVYKGKLMNLHYYTVSLTLKPGESTTAVMACSGMTDSEPMYRFSLFLYANNPLTMSKPTAPLAYSQIFKGKWSEDQAGGNWAKPMYIHNPQFLLTVNEHCDQLYIYLTSSSRQPIAAQLFWGSKSLKEYKESAIETSSGKYKTGSTHLKTRNIDAGSNLILIISTFDSAPQTDYNIRVFSSGNFSLTQLARHTAGKFTKSHKSKFYNSCSEQVEFSVQQSTQHLSLAARMIKTRPFIRLTIREAQSNTVVATTNTFSDSIYGVHLDGVRVSRGLVYLAVIEKMEHSNNEPYVMEFAADTLVTLGH</sequence>
<evidence type="ECO:0000313" key="11">
    <source>
        <dbReference type="Proteomes" id="UP000256601"/>
    </source>
</evidence>
<dbReference type="CDD" id="cd00044">
    <property type="entry name" value="CysPc"/>
    <property type="match status" value="1"/>
</dbReference>
<accession>A0A1D8NEL6</accession>
<dbReference type="SUPFAM" id="SSF54001">
    <property type="entry name" value="Cysteine proteinases"/>
    <property type="match status" value="1"/>
</dbReference>
<keyword evidence="2" id="KW-0645">Protease</keyword>
<comment type="similarity">
    <text evidence="1">Belongs to the peptidase C2 family. PalB/RIM13 subfamily.</text>
</comment>
<dbReference type="Proteomes" id="UP000256601">
    <property type="component" value="Unassembled WGS sequence"/>
</dbReference>
<reference evidence="8 10" key="1">
    <citation type="journal article" date="2016" name="PLoS ONE">
        <title>Sequence Assembly of Yarrowia lipolytica Strain W29/CLIB89 Shows Transposable Element Diversity.</title>
        <authorList>
            <person name="Magnan C."/>
            <person name="Yu J."/>
            <person name="Chang I."/>
            <person name="Jahn E."/>
            <person name="Kanomata Y."/>
            <person name="Wu J."/>
            <person name="Zeller M."/>
            <person name="Oakes M."/>
            <person name="Baldi P."/>
            <person name="Sandmeyer S."/>
        </authorList>
    </citation>
    <scope>NUCLEOTIDE SEQUENCE [LARGE SCALE GENOMIC DNA]</scope>
    <source>
        <strain evidence="8">CLIB89</strain>
        <strain evidence="10">CLIB89(W29)</strain>
    </source>
</reference>
<dbReference type="Gene3D" id="3.90.70.10">
    <property type="entry name" value="Cysteine proteinases"/>
    <property type="match status" value="1"/>
</dbReference>
<reference evidence="9 11" key="2">
    <citation type="submission" date="2018-07" db="EMBL/GenBank/DDBJ databases">
        <title>Draft Genome Assemblies for Five Robust Yarrowia lipolytica Strains Exhibiting High Lipid Production and Pentose Sugar Utilization and Sugar Alcohol Secretion from Undetoxified Lignocellulosic Biomass Hydrolysates.</title>
        <authorList>
            <consortium name="DOE Joint Genome Institute"/>
            <person name="Walker C."/>
            <person name="Ryu S."/>
            <person name="Na H."/>
            <person name="Zane M."/>
            <person name="LaButti K."/>
            <person name="Lipzen A."/>
            <person name="Haridas S."/>
            <person name="Barry K."/>
            <person name="Grigoriev I.V."/>
            <person name="Quarterman J."/>
            <person name="Slininger P."/>
            <person name="Dien B."/>
            <person name="Trinh C.T."/>
        </authorList>
    </citation>
    <scope>NUCLEOTIDE SEQUENCE [LARGE SCALE GENOMIC DNA]</scope>
    <source>
        <strain evidence="9 11">YB392</strain>
    </source>
</reference>
<dbReference type="AlphaFoldDB" id="A0A1D8NEL6"/>
<dbReference type="InterPro" id="IPR036213">
    <property type="entry name" value="Calpain_III_sf"/>
</dbReference>
<evidence type="ECO:0000313" key="10">
    <source>
        <dbReference type="Proteomes" id="UP000182444"/>
    </source>
</evidence>
<evidence type="ECO:0000256" key="4">
    <source>
        <dbReference type="ARBA" id="ARBA00022807"/>
    </source>
</evidence>
<dbReference type="SUPFAM" id="SSF49758">
    <property type="entry name" value="Calpain large subunit, middle domain (domain III)"/>
    <property type="match status" value="1"/>
</dbReference>
<protein>
    <recommendedName>
        <fullName evidence="5">Cysteine protease RIM13</fullName>
    </recommendedName>
</protein>
<dbReference type="InterPro" id="IPR022683">
    <property type="entry name" value="Calpain_III"/>
</dbReference>
<evidence type="ECO:0000256" key="5">
    <source>
        <dbReference type="ARBA" id="ARBA00042255"/>
    </source>
</evidence>
<feature type="domain" description="Calpain catalytic" evidence="7">
    <location>
        <begin position="110"/>
        <end position="408"/>
    </location>
</feature>
<dbReference type="PROSITE" id="PS50203">
    <property type="entry name" value="CALPAIN_CAT"/>
    <property type="match status" value="1"/>
</dbReference>
<evidence type="ECO:0000256" key="3">
    <source>
        <dbReference type="ARBA" id="ARBA00022801"/>
    </source>
</evidence>
<dbReference type="PANTHER" id="PTHR46143">
    <property type="entry name" value="CALPAIN-7"/>
    <property type="match status" value="1"/>
</dbReference>
<evidence type="ECO:0000256" key="2">
    <source>
        <dbReference type="ARBA" id="ARBA00022670"/>
    </source>
</evidence>
<evidence type="ECO:0000256" key="1">
    <source>
        <dbReference type="ARBA" id="ARBA00010193"/>
    </source>
</evidence>
<dbReference type="eggNOG" id="KOG0045">
    <property type="taxonomic scope" value="Eukaryota"/>
</dbReference>
<dbReference type="Pfam" id="PF00648">
    <property type="entry name" value="Peptidase_C2"/>
    <property type="match status" value="1"/>
</dbReference>
<dbReference type="InterPro" id="IPR001300">
    <property type="entry name" value="Peptidase_C2_calpain_cat"/>
</dbReference>
<keyword evidence="3" id="KW-0378">Hydrolase</keyword>
<dbReference type="VEuPathDB" id="FungiDB:YALI0_D14740g"/>
<dbReference type="Gene3D" id="2.60.120.380">
    <property type="match status" value="1"/>
</dbReference>
<organism evidence="8 10">
    <name type="scientific">Yarrowia lipolytica</name>
    <name type="common">Candida lipolytica</name>
    <dbReference type="NCBI Taxonomy" id="4952"/>
    <lineage>
        <taxon>Eukaryota</taxon>
        <taxon>Fungi</taxon>
        <taxon>Dikarya</taxon>
        <taxon>Ascomycota</taxon>
        <taxon>Saccharomycotina</taxon>
        <taxon>Dipodascomycetes</taxon>
        <taxon>Dipodascales</taxon>
        <taxon>Dipodascales incertae sedis</taxon>
        <taxon>Yarrowia</taxon>
    </lineage>
</organism>